<dbReference type="GO" id="GO:0008955">
    <property type="term" value="F:peptidoglycan glycosyltransferase activity"/>
    <property type="evidence" value="ECO:0007669"/>
    <property type="project" value="TreeGrafter"/>
</dbReference>
<protein>
    <submittedName>
        <fullName evidence="3">Uncharacterized protein</fullName>
    </submittedName>
</protein>
<evidence type="ECO:0000313" key="4">
    <source>
        <dbReference type="Proteomes" id="UP000595917"/>
    </source>
</evidence>
<dbReference type="GO" id="GO:0030288">
    <property type="term" value="C:outer membrane-bounded periplasmic space"/>
    <property type="evidence" value="ECO:0007669"/>
    <property type="project" value="TreeGrafter"/>
</dbReference>
<organism evidence="3 4">
    <name type="scientific">Breznakiella homolactica</name>
    <dbReference type="NCBI Taxonomy" id="2798577"/>
    <lineage>
        <taxon>Bacteria</taxon>
        <taxon>Pseudomonadati</taxon>
        <taxon>Spirochaetota</taxon>
        <taxon>Spirochaetia</taxon>
        <taxon>Spirochaetales</taxon>
        <taxon>Breznakiellaceae</taxon>
        <taxon>Breznakiella</taxon>
    </lineage>
</organism>
<evidence type="ECO:0000313" key="3">
    <source>
        <dbReference type="EMBL" id="QQO11458.1"/>
    </source>
</evidence>
<dbReference type="EMBL" id="CP067089">
    <property type="protein sequence ID" value="QQO11458.1"/>
    <property type="molecule type" value="Genomic_DNA"/>
</dbReference>
<keyword evidence="2" id="KW-0808">Transferase</keyword>
<evidence type="ECO:0000256" key="1">
    <source>
        <dbReference type="ARBA" id="ARBA00022676"/>
    </source>
</evidence>
<dbReference type="InterPro" id="IPR012338">
    <property type="entry name" value="Beta-lactam/transpept-like"/>
</dbReference>
<dbReference type="InterPro" id="IPR050396">
    <property type="entry name" value="Glycosyltr_51/Transpeptidase"/>
</dbReference>
<reference evidence="3" key="1">
    <citation type="submission" date="2021-01" db="EMBL/GenBank/DDBJ databases">
        <title>Description of Breznakiella homolactica.</title>
        <authorList>
            <person name="Song Y."/>
            <person name="Brune A."/>
        </authorList>
    </citation>
    <scope>NUCLEOTIDE SEQUENCE</scope>
    <source>
        <strain evidence="3">RmG30</strain>
    </source>
</reference>
<accession>A0A7T7XS86</accession>
<proteinExistence type="predicted"/>
<name>A0A7T7XS86_9SPIR</name>
<sequence length="83" mass="9223">MRHYPANEQSTRIFSPQAAWMVTSILSDEAMRVQSFGSDSPLVFGFPVAVKTGTSSDWRDSWTVGYTEEFTVAVGAVISNRYP</sequence>
<dbReference type="AlphaFoldDB" id="A0A7T7XS86"/>
<evidence type="ECO:0000256" key="2">
    <source>
        <dbReference type="ARBA" id="ARBA00022679"/>
    </source>
</evidence>
<dbReference type="PANTHER" id="PTHR32282:SF33">
    <property type="entry name" value="PEPTIDOGLYCAN GLYCOSYLTRANSFERASE"/>
    <property type="match status" value="1"/>
</dbReference>
<dbReference type="GO" id="GO:0009252">
    <property type="term" value="P:peptidoglycan biosynthetic process"/>
    <property type="evidence" value="ECO:0007669"/>
    <property type="project" value="TreeGrafter"/>
</dbReference>
<gene>
    <name evidence="3" type="ORF">JFL75_20880</name>
</gene>
<dbReference type="Proteomes" id="UP000595917">
    <property type="component" value="Chromosome"/>
</dbReference>
<keyword evidence="4" id="KW-1185">Reference proteome</keyword>
<dbReference type="Gene3D" id="3.40.710.10">
    <property type="entry name" value="DD-peptidase/beta-lactamase superfamily"/>
    <property type="match status" value="1"/>
</dbReference>
<dbReference type="SUPFAM" id="SSF56601">
    <property type="entry name" value="beta-lactamase/transpeptidase-like"/>
    <property type="match status" value="1"/>
</dbReference>
<dbReference type="PANTHER" id="PTHR32282">
    <property type="entry name" value="BINDING PROTEIN TRANSPEPTIDASE, PUTATIVE-RELATED"/>
    <property type="match status" value="1"/>
</dbReference>
<keyword evidence="1" id="KW-0328">Glycosyltransferase</keyword>